<dbReference type="Proteomes" id="UP001162060">
    <property type="component" value="Unassembled WGS sequence"/>
</dbReference>
<comment type="caution">
    <text evidence="1">The sequence shown here is derived from an EMBL/GenBank/DDBJ whole genome shotgun (WGS) entry which is preliminary data.</text>
</comment>
<dbReference type="EMBL" id="CAKLBY020000167">
    <property type="protein sequence ID" value="CAK7930466.1"/>
    <property type="molecule type" value="Genomic_DNA"/>
</dbReference>
<accession>A0AAV1U752</accession>
<evidence type="ECO:0000313" key="1">
    <source>
        <dbReference type="EMBL" id="CAK7930466.1"/>
    </source>
</evidence>
<evidence type="ECO:0000313" key="2">
    <source>
        <dbReference type="Proteomes" id="UP001162060"/>
    </source>
</evidence>
<proteinExistence type="predicted"/>
<organism evidence="1 2">
    <name type="scientific">Peronospora matthiolae</name>
    <dbReference type="NCBI Taxonomy" id="2874970"/>
    <lineage>
        <taxon>Eukaryota</taxon>
        <taxon>Sar</taxon>
        <taxon>Stramenopiles</taxon>
        <taxon>Oomycota</taxon>
        <taxon>Peronosporomycetes</taxon>
        <taxon>Peronosporales</taxon>
        <taxon>Peronosporaceae</taxon>
        <taxon>Peronospora</taxon>
    </lineage>
</organism>
<reference evidence="1" key="1">
    <citation type="submission" date="2024-01" db="EMBL/GenBank/DDBJ databases">
        <authorList>
            <person name="Webb A."/>
        </authorList>
    </citation>
    <scope>NUCLEOTIDE SEQUENCE</scope>
    <source>
        <strain evidence="1">Pm1</strain>
    </source>
</reference>
<dbReference type="AlphaFoldDB" id="A0AAV1U752"/>
<sequence>MTWPETDVEVVAAMKMTSPLQTRIVAEVRAD</sequence>
<gene>
    <name evidence="1" type="ORF">PM001_LOCUS15616</name>
</gene>
<name>A0AAV1U752_9STRA</name>
<protein>
    <submittedName>
        <fullName evidence="1">Uncharacterized protein</fullName>
    </submittedName>
</protein>